<keyword evidence="2" id="KW-1185">Reference proteome</keyword>
<comment type="caution">
    <text evidence="1">The sequence shown here is derived from an EMBL/GenBank/DDBJ whole genome shotgun (WGS) entry which is preliminary data.</text>
</comment>
<protein>
    <submittedName>
        <fullName evidence="1">Uncharacterized protein</fullName>
    </submittedName>
</protein>
<sequence length="77" mass="9433">MQRIRELEKPYREEKSWGEGKNLQSLYGIRARGLDIFRMLSPFKWYQSELKFGVTKWKFGDVNRIFKHWCILGFERC</sequence>
<gene>
    <name evidence="1" type="ORF">MLD38_025398</name>
</gene>
<name>A0ACB9NWM4_9MYRT</name>
<dbReference type="EMBL" id="CM042886">
    <property type="protein sequence ID" value="KAI4340578.1"/>
    <property type="molecule type" value="Genomic_DNA"/>
</dbReference>
<accession>A0ACB9NWM4</accession>
<reference evidence="2" key="1">
    <citation type="journal article" date="2023" name="Front. Plant Sci.">
        <title>Chromosomal-level genome assembly of Melastoma candidum provides insights into trichome evolution.</title>
        <authorList>
            <person name="Zhong Y."/>
            <person name="Wu W."/>
            <person name="Sun C."/>
            <person name="Zou P."/>
            <person name="Liu Y."/>
            <person name="Dai S."/>
            <person name="Zhou R."/>
        </authorList>
    </citation>
    <scope>NUCLEOTIDE SEQUENCE [LARGE SCALE GENOMIC DNA]</scope>
</reference>
<proteinExistence type="predicted"/>
<organism evidence="1 2">
    <name type="scientific">Melastoma candidum</name>
    <dbReference type="NCBI Taxonomy" id="119954"/>
    <lineage>
        <taxon>Eukaryota</taxon>
        <taxon>Viridiplantae</taxon>
        <taxon>Streptophyta</taxon>
        <taxon>Embryophyta</taxon>
        <taxon>Tracheophyta</taxon>
        <taxon>Spermatophyta</taxon>
        <taxon>Magnoliopsida</taxon>
        <taxon>eudicotyledons</taxon>
        <taxon>Gunneridae</taxon>
        <taxon>Pentapetalae</taxon>
        <taxon>rosids</taxon>
        <taxon>malvids</taxon>
        <taxon>Myrtales</taxon>
        <taxon>Melastomataceae</taxon>
        <taxon>Melastomatoideae</taxon>
        <taxon>Melastomateae</taxon>
        <taxon>Melastoma</taxon>
    </lineage>
</organism>
<dbReference type="Proteomes" id="UP001057402">
    <property type="component" value="Chromosome 7"/>
</dbReference>
<evidence type="ECO:0000313" key="2">
    <source>
        <dbReference type="Proteomes" id="UP001057402"/>
    </source>
</evidence>
<evidence type="ECO:0000313" key="1">
    <source>
        <dbReference type="EMBL" id="KAI4340578.1"/>
    </source>
</evidence>